<dbReference type="GO" id="GO:0005524">
    <property type="term" value="F:ATP binding"/>
    <property type="evidence" value="ECO:0007669"/>
    <property type="project" value="UniProtKB-KW"/>
</dbReference>
<feature type="region of interest" description="Disordered" evidence="4">
    <location>
        <begin position="241"/>
        <end position="262"/>
    </location>
</feature>
<evidence type="ECO:0000313" key="7">
    <source>
        <dbReference type="Proteomes" id="UP000242972"/>
    </source>
</evidence>
<comment type="caution">
    <text evidence="6">The sequence shown here is derived from an EMBL/GenBank/DDBJ whole genome shotgun (WGS) entry which is preliminary data.</text>
</comment>
<feature type="compositionally biased region" description="Low complexity" evidence="4">
    <location>
        <begin position="249"/>
        <end position="262"/>
    </location>
</feature>
<evidence type="ECO:0000256" key="2">
    <source>
        <dbReference type="ARBA" id="ARBA00022741"/>
    </source>
</evidence>
<dbReference type="PANTHER" id="PTHR30050">
    <property type="entry name" value="CHROMOSOMAL REPLICATION INITIATOR PROTEIN DNAA"/>
    <property type="match status" value="1"/>
</dbReference>
<evidence type="ECO:0000256" key="1">
    <source>
        <dbReference type="ARBA" id="ARBA00008059"/>
    </source>
</evidence>
<comment type="similarity">
    <text evidence="1">Belongs to the IS21/IS1162 putative ATP-binding protein family.</text>
</comment>
<dbReference type="GO" id="GO:0006260">
    <property type="term" value="P:DNA replication"/>
    <property type="evidence" value="ECO:0007669"/>
    <property type="project" value="TreeGrafter"/>
</dbReference>
<dbReference type="AlphaFoldDB" id="A0A2T2XCU5"/>
<dbReference type="SUPFAM" id="SSF52540">
    <property type="entry name" value="P-loop containing nucleoside triphosphate hydrolases"/>
    <property type="match status" value="1"/>
</dbReference>
<proteinExistence type="inferred from homology"/>
<dbReference type="PIRSF" id="PIRSF003073">
    <property type="entry name" value="DNAC_TnpB_IstB"/>
    <property type="match status" value="1"/>
</dbReference>
<evidence type="ECO:0000259" key="5">
    <source>
        <dbReference type="SMART" id="SM00382"/>
    </source>
</evidence>
<dbReference type="InterPro" id="IPR002611">
    <property type="entry name" value="IstB_ATP-bd"/>
</dbReference>
<accession>A0A2T2XCU5</accession>
<keyword evidence="2" id="KW-0547">Nucleotide-binding</keyword>
<name>A0A2T2XCU5_9FIRM</name>
<dbReference type="SMART" id="SM00382">
    <property type="entry name" value="AAA"/>
    <property type="match status" value="1"/>
</dbReference>
<dbReference type="Pfam" id="PF01695">
    <property type="entry name" value="IstB_IS21"/>
    <property type="match status" value="1"/>
</dbReference>
<dbReference type="NCBIfam" id="NF038214">
    <property type="entry name" value="IS21_help_AAA"/>
    <property type="match status" value="1"/>
</dbReference>
<dbReference type="InterPro" id="IPR028350">
    <property type="entry name" value="DNAC/IstB-like"/>
</dbReference>
<dbReference type="PANTHER" id="PTHR30050:SF4">
    <property type="entry name" value="ATP-BINDING PROTEIN RV3427C IN INSERTION SEQUENCE-RELATED"/>
    <property type="match status" value="1"/>
</dbReference>
<evidence type="ECO:0000256" key="4">
    <source>
        <dbReference type="SAM" id="MobiDB-lite"/>
    </source>
</evidence>
<organism evidence="6 7">
    <name type="scientific">Sulfobacillus benefaciens</name>
    <dbReference type="NCBI Taxonomy" id="453960"/>
    <lineage>
        <taxon>Bacteria</taxon>
        <taxon>Bacillati</taxon>
        <taxon>Bacillota</taxon>
        <taxon>Clostridia</taxon>
        <taxon>Eubacteriales</taxon>
        <taxon>Clostridiales Family XVII. Incertae Sedis</taxon>
        <taxon>Sulfobacillus</taxon>
    </lineage>
</organism>
<gene>
    <name evidence="6" type="ORF">C7B46_14950</name>
</gene>
<keyword evidence="3" id="KW-0067">ATP-binding</keyword>
<dbReference type="EMBL" id="PXYW01000046">
    <property type="protein sequence ID" value="PSR32266.1"/>
    <property type="molecule type" value="Genomic_DNA"/>
</dbReference>
<evidence type="ECO:0000256" key="3">
    <source>
        <dbReference type="ARBA" id="ARBA00022840"/>
    </source>
</evidence>
<feature type="domain" description="AAA+ ATPase" evidence="5">
    <location>
        <begin position="98"/>
        <end position="230"/>
    </location>
</feature>
<dbReference type="InterPro" id="IPR027417">
    <property type="entry name" value="P-loop_NTPase"/>
</dbReference>
<evidence type="ECO:0000313" key="6">
    <source>
        <dbReference type="EMBL" id="PSR32266.1"/>
    </source>
</evidence>
<dbReference type="Proteomes" id="UP000242972">
    <property type="component" value="Unassembled WGS sequence"/>
</dbReference>
<dbReference type="InterPro" id="IPR047661">
    <property type="entry name" value="IstB"/>
</dbReference>
<reference evidence="6 7" key="1">
    <citation type="journal article" date="2014" name="BMC Genomics">
        <title>Comparison of environmental and isolate Sulfobacillus genomes reveals diverse carbon, sulfur, nitrogen, and hydrogen metabolisms.</title>
        <authorList>
            <person name="Justice N.B."/>
            <person name="Norman A."/>
            <person name="Brown C.T."/>
            <person name="Singh A."/>
            <person name="Thomas B.C."/>
            <person name="Banfield J.F."/>
        </authorList>
    </citation>
    <scope>NUCLEOTIDE SEQUENCE [LARGE SCALE GENOMIC DNA]</scope>
    <source>
        <strain evidence="6">AMDSBA4</strain>
    </source>
</reference>
<dbReference type="Gene3D" id="3.40.50.300">
    <property type="entry name" value="P-loop containing nucleotide triphosphate hydrolases"/>
    <property type="match status" value="1"/>
</dbReference>
<dbReference type="InterPro" id="IPR003593">
    <property type="entry name" value="AAA+_ATPase"/>
</dbReference>
<dbReference type="CDD" id="cd00009">
    <property type="entry name" value="AAA"/>
    <property type="match status" value="1"/>
</dbReference>
<sequence length="262" mass="29234">MSTIILEDLCERLQLTEVLRLAGPRADSAATTQQPYTAYLADLLQAEVDARQQRYVSSRVQMAHLPFRKPLDTFDFGFQPSLDERQIRGLATLQWIDGAANVLFLGPPGVGKSHLTVSLALQAIQARQSVYFVTIQDMIADLRRAWDDNRFPARLAVYTRPKLLCVDEVGYLPLERLDATLFFRLVSARYERGSMILTSNKSFSEWGEVFGDAVLATAILDRLLHHSTVVNIRGESYRLREKKRGQGPAGLLGPPASGALDS</sequence>
<protein>
    <submittedName>
        <fullName evidence="6">AAA family ATPase</fullName>
    </submittedName>
</protein>